<sequence>MFLHNRLVFLSLIAAFGLIISLAFGATLPQSEVEALKDIAKTLGKRNWNFSVDPCSGKEGWADQNPVKGFENAVTCNCSFSNGTICHVVSISLLVNRLTGPIPRAFANISTLTSLAIEYNHFSGVLPPELGNLPRLERILLGSNNFTGELPETFAKLVTLKDLVIQASGLVGPIPSGIASLSKLTDLRISDLNGTEAPFPPLDKMKKMKTLILRSCNISGKLPDYLGLMTSLKVLDVSFNKLNGAIPSTFMGLLDVDYIYLTGNLLTGTIPPWMLQKGDRVDLSYNNFTAGSSETSCQYRSVNLFASSSKGNNSTGIVSCLRSFRCPKTYYSVHINCGGKQVTVDGNTTFEDDTDEAGPSRFAFRGSNNWAFSNTGHFLDDDRPADTYIQTNTSILLMNDSQLYTRARISPISLTYYGFCLGNGNYTASLHFAEIMFTNDKTYSSFGRRIFDVYIQGKLVLKDFNIEDEAGGIGKAIVRKIPVVVTNSTIEIHLYWAGKGTTGVPVRGVYGPLISAISLNPGSSTHIGDVCNAYVSLQADFIPPSENGSSSSISAGTVVGIVAATTFVIILLVGILWWKGCFRPEHTLEQELKGVDLLTGSFTLRQIKAATNNFAPDNKIGEGGFGPVYKGHMADGTVVAVKQLSSKSKQGNREFVNEIGMISALQHPNLVKLHGCCIEGNQLLLIYEYMENNSLARALFGPEAHRLKLDWPTRHRICVGIARGLAYLHEESRLKIVHRDIKATNVLLDKDLNPKISDFGLAKLDEEDNTHISTRVAGTFGYMAPEYAMRGYLTDKADVYSFGIVALEIVSGRSNSSCKPKEDIFYLLDWALILKAQGNLMELVDKRLGSNFDKEQVMVMINVALLCTDVSSTSRPSMSSVVSMLEGRADVQDFVPDSSVVSNIDKTKSEAIRNYYEFSEEQSMDGCQTQSMSIDGPYTGSSTSAADLYPINLDSDYLNSRV</sequence>
<dbReference type="EMBL" id="CM039172">
    <property type="protein sequence ID" value="KAH9779302.1"/>
    <property type="molecule type" value="Genomic_DNA"/>
</dbReference>
<reference evidence="2" key="1">
    <citation type="journal article" date="2023" name="Hortic. Res.">
        <title>A chromosome-level phased genome enabling allele-level studies in sweet orange: a case study on citrus Huanglongbing tolerance.</title>
        <authorList>
            <person name="Wu B."/>
            <person name="Yu Q."/>
            <person name="Deng Z."/>
            <person name="Duan Y."/>
            <person name="Luo F."/>
            <person name="Gmitter F. Jr."/>
        </authorList>
    </citation>
    <scope>NUCLEOTIDE SEQUENCE [LARGE SCALE GENOMIC DNA]</scope>
    <source>
        <strain evidence="2">cv. Valencia</strain>
    </source>
</reference>
<organism evidence="1 2">
    <name type="scientific">Citrus sinensis</name>
    <name type="common">Sweet orange</name>
    <name type="synonym">Citrus aurantium var. sinensis</name>
    <dbReference type="NCBI Taxonomy" id="2711"/>
    <lineage>
        <taxon>Eukaryota</taxon>
        <taxon>Viridiplantae</taxon>
        <taxon>Streptophyta</taxon>
        <taxon>Embryophyta</taxon>
        <taxon>Tracheophyta</taxon>
        <taxon>Spermatophyta</taxon>
        <taxon>Magnoliopsida</taxon>
        <taxon>eudicotyledons</taxon>
        <taxon>Gunneridae</taxon>
        <taxon>Pentapetalae</taxon>
        <taxon>rosids</taxon>
        <taxon>malvids</taxon>
        <taxon>Sapindales</taxon>
        <taxon>Rutaceae</taxon>
        <taxon>Aurantioideae</taxon>
        <taxon>Citrus</taxon>
    </lineage>
</organism>
<comment type="caution">
    <text evidence="1">The sequence shown here is derived from an EMBL/GenBank/DDBJ whole genome shotgun (WGS) entry which is preliminary data.</text>
</comment>
<accession>A0ACB8M174</accession>
<gene>
    <name evidence="1" type="ORF">KPL71_007670</name>
</gene>
<keyword evidence="2" id="KW-1185">Reference proteome</keyword>
<name>A0ACB8M174_CITSI</name>
<protein>
    <submittedName>
        <fullName evidence="1">Leucine-rich repeat receptor-like serine/threonine-protein kinase</fullName>
    </submittedName>
</protein>
<proteinExistence type="predicted"/>
<evidence type="ECO:0000313" key="2">
    <source>
        <dbReference type="Proteomes" id="UP000829398"/>
    </source>
</evidence>
<dbReference type="Proteomes" id="UP000829398">
    <property type="component" value="Chromosome 3"/>
</dbReference>
<evidence type="ECO:0000313" key="1">
    <source>
        <dbReference type="EMBL" id="KAH9779302.1"/>
    </source>
</evidence>